<evidence type="ECO:0000313" key="1">
    <source>
        <dbReference type="EMBL" id="CAI9290234.1"/>
    </source>
</evidence>
<dbReference type="GO" id="GO:0020037">
    <property type="term" value="F:heme binding"/>
    <property type="evidence" value="ECO:0007669"/>
    <property type="project" value="InterPro"/>
</dbReference>
<protein>
    <recommendedName>
        <fullName evidence="3">Cytochrome P450</fullName>
    </recommendedName>
</protein>
<dbReference type="SUPFAM" id="SSF48264">
    <property type="entry name" value="Cytochrome P450"/>
    <property type="match status" value="1"/>
</dbReference>
<reference evidence="1" key="1">
    <citation type="submission" date="2023-04" db="EMBL/GenBank/DDBJ databases">
        <authorList>
            <person name="Vijverberg K."/>
            <person name="Xiong W."/>
            <person name="Schranz E."/>
        </authorList>
    </citation>
    <scope>NUCLEOTIDE SEQUENCE</scope>
</reference>
<dbReference type="GO" id="GO:0016705">
    <property type="term" value="F:oxidoreductase activity, acting on paired donors, with incorporation or reduction of molecular oxygen"/>
    <property type="evidence" value="ECO:0007669"/>
    <property type="project" value="InterPro"/>
</dbReference>
<dbReference type="Proteomes" id="UP001177003">
    <property type="component" value="Chromosome 6"/>
</dbReference>
<dbReference type="PANTHER" id="PTHR47951:SF7">
    <property type="entry name" value="FLAVONOID 3',5'-HYDROXYLASE-LIKE ISOFORM X1"/>
    <property type="match status" value="1"/>
</dbReference>
<evidence type="ECO:0008006" key="3">
    <source>
        <dbReference type="Google" id="ProtNLM"/>
    </source>
</evidence>
<accession>A0AA35ZCU9</accession>
<keyword evidence="2" id="KW-1185">Reference proteome</keyword>
<dbReference type="PANTHER" id="PTHR47951">
    <property type="entry name" value="OS08G0547900 PROTEIN"/>
    <property type="match status" value="1"/>
</dbReference>
<dbReference type="InterPro" id="IPR001128">
    <property type="entry name" value="Cyt_P450"/>
</dbReference>
<dbReference type="Pfam" id="PF00067">
    <property type="entry name" value="p450"/>
    <property type="match status" value="1"/>
</dbReference>
<gene>
    <name evidence="1" type="ORF">LSALG_LOCUS29438</name>
</gene>
<dbReference type="Gene3D" id="1.10.630.10">
    <property type="entry name" value="Cytochrome P450"/>
    <property type="match status" value="1"/>
</dbReference>
<dbReference type="GO" id="GO:0004497">
    <property type="term" value="F:monooxygenase activity"/>
    <property type="evidence" value="ECO:0007669"/>
    <property type="project" value="InterPro"/>
</dbReference>
<dbReference type="GO" id="GO:0005506">
    <property type="term" value="F:iron ion binding"/>
    <property type="evidence" value="ECO:0007669"/>
    <property type="project" value="InterPro"/>
</dbReference>
<sequence length="179" mass="19963">MMFAILLRRGDSSNSSGAPSLPPCPRSLPIVGYLPILTRDLHKQFCNMAHIYRPIFKFHLGSKLDVVIHTPDLVKVVVHKQDDIFANRNPSIASLAISYGGVDVAWSDNNSYWRNLRKIFAHEVLSNKNLEACSQIAFSTEANVLTSMVWENTSDPNAKGSHFEAELQRISSNIVEILG</sequence>
<dbReference type="EMBL" id="OX465082">
    <property type="protein sequence ID" value="CAI9290234.1"/>
    <property type="molecule type" value="Genomic_DNA"/>
</dbReference>
<dbReference type="AlphaFoldDB" id="A0AA35ZCU9"/>
<organism evidence="1 2">
    <name type="scientific">Lactuca saligna</name>
    <name type="common">Willowleaf lettuce</name>
    <dbReference type="NCBI Taxonomy" id="75948"/>
    <lineage>
        <taxon>Eukaryota</taxon>
        <taxon>Viridiplantae</taxon>
        <taxon>Streptophyta</taxon>
        <taxon>Embryophyta</taxon>
        <taxon>Tracheophyta</taxon>
        <taxon>Spermatophyta</taxon>
        <taxon>Magnoliopsida</taxon>
        <taxon>eudicotyledons</taxon>
        <taxon>Gunneridae</taxon>
        <taxon>Pentapetalae</taxon>
        <taxon>asterids</taxon>
        <taxon>campanulids</taxon>
        <taxon>Asterales</taxon>
        <taxon>Asteraceae</taxon>
        <taxon>Cichorioideae</taxon>
        <taxon>Cichorieae</taxon>
        <taxon>Lactucinae</taxon>
        <taxon>Lactuca</taxon>
    </lineage>
</organism>
<dbReference type="InterPro" id="IPR036396">
    <property type="entry name" value="Cyt_P450_sf"/>
</dbReference>
<proteinExistence type="predicted"/>
<name>A0AA35ZCU9_LACSI</name>
<evidence type="ECO:0000313" key="2">
    <source>
        <dbReference type="Proteomes" id="UP001177003"/>
    </source>
</evidence>